<dbReference type="Proteomes" id="UP000092993">
    <property type="component" value="Unassembled WGS sequence"/>
</dbReference>
<comment type="caution">
    <text evidence="2">The sequence shown here is derived from an EMBL/GenBank/DDBJ whole genome shotgun (WGS) entry which is preliminary data.</text>
</comment>
<gene>
    <name evidence="2" type="ORF">A0H81_00335</name>
</gene>
<name>A0A1C7MSB1_GRIFR</name>
<dbReference type="EMBL" id="LUGG01000001">
    <property type="protein sequence ID" value="OBZ79762.1"/>
    <property type="molecule type" value="Genomic_DNA"/>
</dbReference>
<organism evidence="2 3">
    <name type="scientific">Grifola frondosa</name>
    <name type="common">Maitake</name>
    <name type="synonym">Polyporus frondosus</name>
    <dbReference type="NCBI Taxonomy" id="5627"/>
    <lineage>
        <taxon>Eukaryota</taxon>
        <taxon>Fungi</taxon>
        <taxon>Dikarya</taxon>
        <taxon>Basidiomycota</taxon>
        <taxon>Agaricomycotina</taxon>
        <taxon>Agaricomycetes</taxon>
        <taxon>Polyporales</taxon>
        <taxon>Grifolaceae</taxon>
        <taxon>Grifola</taxon>
    </lineage>
</organism>
<sequence length="84" mass="9275">MAPLSLSRIFSGSSRRSETGRRRSVDSIDSSNSFVIALPSMHPTLHAFESRSTAAESGFSAEMLDDDNFAWGRPKSSKKPKSRR</sequence>
<reference evidence="2 3" key="1">
    <citation type="submission" date="2016-03" db="EMBL/GenBank/DDBJ databases">
        <title>Whole genome sequencing of Grifola frondosa 9006-11.</title>
        <authorList>
            <person name="Min B."/>
            <person name="Park H."/>
            <person name="Kim J.-G."/>
            <person name="Cho H."/>
            <person name="Oh Y.-L."/>
            <person name="Kong W.-S."/>
            <person name="Choi I.-G."/>
        </authorList>
    </citation>
    <scope>NUCLEOTIDE SEQUENCE [LARGE SCALE GENOMIC DNA]</scope>
    <source>
        <strain evidence="2 3">9006-11</strain>
    </source>
</reference>
<dbReference type="AlphaFoldDB" id="A0A1C7MSB1"/>
<feature type="region of interest" description="Disordered" evidence="1">
    <location>
        <begin position="1"/>
        <end position="26"/>
    </location>
</feature>
<dbReference type="OrthoDB" id="2756211at2759"/>
<evidence type="ECO:0000313" key="3">
    <source>
        <dbReference type="Proteomes" id="UP000092993"/>
    </source>
</evidence>
<feature type="compositionally biased region" description="Basic and acidic residues" evidence="1">
    <location>
        <begin position="15"/>
        <end position="26"/>
    </location>
</feature>
<keyword evidence="3" id="KW-1185">Reference proteome</keyword>
<accession>A0A1C7MSB1</accession>
<evidence type="ECO:0000256" key="1">
    <source>
        <dbReference type="SAM" id="MobiDB-lite"/>
    </source>
</evidence>
<proteinExistence type="predicted"/>
<protein>
    <submittedName>
        <fullName evidence="2">Uncharacterized protein</fullName>
    </submittedName>
</protein>
<dbReference type="OMA" id="DNFAWGR"/>
<evidence type="ECO:0000313" key="2">
    <source>
        <dbReference type="EMBL" id="OBZ79762.1"/>
    </source>
</evidence>